<dbReference type="AlphaFoldDB" id="A0A9P6NTE2"/>
<gene>
    <name evidence="2" type="ORF">CROQUDRAFT_88733</name>
</gene>
<comment type="caution">
    <text evidence="2">The sequence shown here is derived from an EMBL/GenBank/DDBJ whole genome shotgun (WGS) entry which is preliminary data.</text>
</comment>
<feature type="compositionally biased region" description="Basic and acidic residues" evidence="1">
    <location>
        <begin position="117"/>
        <end position="127"/>
    </location>
</feature>
<name>A0A9P6NTE2_9BASI</name>
<reference evidence="2" key="1">
    <citation type="submission" date="2013-11" db="EMBL/GenBank/DDBJ databases">
        <title>Genome sequence of the fusiform rust pathogen reveals effectors for host alternation and coevolution with pine.</title>
        <authorList>
            <consortium name="DOE Joint Genome Institute"/>
            <person name="Smith K."/>
            <person name="Pendleton A."/>
            <person name="Kubisiak T."/>
            <person name="Anderson C."/>
            <person name="Salamov A."/>
            <person name="Aerts A."/>
            <person name="Riley R."/>
            <person name="Clum A."/>
            <person name="Lindquist E."/>
            <person name="Ence D."/>
            <person name="Campbell M."/>
            <person name="Kronenberg Z."/>
            <person name="Feau N."/>
            <person name="Dhillon B."/>
            <person name="Hamelin R."/>
            <person name="Burleigh J."/>
            <person name="Smith J."/>
            <person name="Yandell M."/>
            <person name="Nelson C."/>
            <person name="Grigoriev I."/>
            <person name="Davis J."/>
        </authorList>
    </citation>
    <scope>NUCLEOTIDE SEQUENCE</scope>
    <source>
        <strain evidence="2">G11</strain>
    </source>
</reference>
<protein>
    <submittedName>
        <fullName evidence="2">Uncharacterized protein</fullName>
    </submittedName>
</protein>
<proteinExistence type="predicted"/>
<evidence type="ECO:0000313" key="3">
    <source>
        <dbReference type="Proteomes" id="UP000886653"/>
    </source>
</evidence>
<evidence type="ECO:0000313" key="2">
    <source>
        <dbReference type="EMBL" id="KAG0149899.1"/>
    </source>
</evidence>
<dbReference type="Proteomes" id="UP000886653">
    <property type="component" value="Unassembled WGS sequence"/>
</dbReference>
<sequence>MITLLQAVLARLSSSPSISEIPLLFGPHTPTFTHSKSPHLLASSLPESLIKNSALTHPHEPLKPITLISSDWTSFTPAHINFTHPSPVSLSLALPMPLLLISSTKCGPNAHQYDLESHHTSLERHQPSESACLDPTKRIPSLS</sequence>
<organism evidence="2 3">
    <name type="scientific">Cronartium quercuum f. sp. fusiforme G11</name>
    <dbReference type="NCBI Taxonomy" id="708437"/>
    <lineage>
        <taxon>Eukaryota</taxon>
        <taxon>Fungi</taxon>
        <taxon>Dikarya</taxon>
        <taxon>Basidiomycota</taxon>
        <taxon>Pucciniomycotina</taxon>
        <taxon>Pucciniomycetes</taxon>
        <taxon>Pucciniales</taxon>
        <taxon>Coleosporiaceae</taxon>
        <taxon>Cronartium</taxon>
    </lineage>
</organism>
<dbReference type="EMBL" id="MU167224">
    <property type="protein sequence ID" value="KAG0149899.1"/>
    <property type="molecule type" value="Genomic_DNA"/>
</dbReference>
<keyword evidence="3" id="KW-1185">Reference proteome</keyword>
<accession>A0A9P6NTE2</accession>
<evidence type="ECO:0000256" key="1">
    <source>
        <dbReference type="SAM" id="MobiDB-lite"/>
    </source>
</evidence>
<feature type="region of interest" description="Disordered" evidence="1">
    <location>
        <begin position="117"/>
        <end position="143"/>
    </location>
</feature>